<feature type="transmembrane region" description="Helical" evidence="2">
    <location>
        <begin position="386"/>
        <end position="406"/>
    </location>
</feature>
<feature type="region of interest" description="Disordered" evidence="1">
    <location>
        <begin position="1092"/>
        <end position="1149"/>
    </location>
</feature>
<evidence type="ECO:0000313" key="3">
    <source>
        <dbReference type="EMBL" id="ALE53124.1"/>
    </source>
</evidence>
<organism evidence="3 4">
    <name type="scientific">Candidatus Thioglobus autotrophicus</name>
    <dbReference type="NCBI Taxonomy" id="1705394"/>
    <lineage>
        <taxon>Bacteria</taxon>
        <taxon>Pseudomonadati</taxon>
        <taxon>Pseudomonadota</taxon>
        <taxon>Gammaproteobacteria</taxon>
        <taxon>Candidatus Pseudothioglobaceae</taxon>
        <taxon>Candidatus Thioglobus</taxon>
    </lineage>
</organism>
<dbReference type="Gene3D" id="3.30.70.1320">
    <property type="entry name" value="Multidrug efflux transporter AcrB pore domain like"/>
    <property type="match status" value="1"/>
</dbReference>
<dbReference type="STRING" id="1705394.SP60_07945"/>
<dbReference type="InterPro" id="IPR027463">
    <property type="entry name" value="AcrB_DN_DC_subdom"/>
</dbReference>
<protein>
    <submittedName>
        <fullName evidence="3">Acriflavin resistance protein</fullName>
    </submittedName>
</protein>
<name>A0A0M4PLN8_9GAMM</name>
<feature type="transmembrane region" description="Helical" evidence="2">
    <location>
        <begin position="1014"/>
        <end position="1033"/>
    </location>
</feature>
<dbReference type="GO" id="GO:0042910">
    <property type="term" value="F:xenobiotic transmembrane transporter activity"/>
    <property type="evidence" value="ECO:0007669"/>
    <property type="project" value="TreeGrafter"/>
</dbReference>
<feature type="transmembrane region" description="Helical" evidence="2">
    <location>
        <begin position="463"/>
        <end position="483"/>
    </location>
</feature>
<sequence length="1149" mass="125738">MSNNNTNNNDEIDLGIAGKLTKAFITSPLSIIIFFAMLGAGIIGLISTPRQEDPQISVPLIDLFVEYPGASSEEVSNIVVKPLERLMSQILGAKHVYSVSDKGQGIITVEFDVGQDMNASIIKVRDKMLANLDFMPPGARKPLIKPKEIDDVPIINLTLWSKSLDDGQLRSLGLELIQQLEKVKDTNNGFIVGGRKEIFHIDAYPGRLAGYGVSIQQIAGTVGNANVREHTGNIELNGYNMEVYSGDFFTKVEDIENLVVAINDGKPIYIRDVADVYYAPEDTEHMVSYYTGKANKTGQKATGEQAVTIAIAKKFGSNGVAVAENILAKVEELKGRLIPDNVEVVVTRNYGKSAKDKVNALIKKLFIATGAVTVLVWFALGVRPAIVVTLVIPVVLLMTIFSAWILGMTIDRVSLFALIFSIGILVDDAIVVTENIYRRWLIDNKITIGTAIDAVREVGNPTILATFTVVAALVPMAAVSGMMGPYMAPIPVLGSVAMMFSLFAAFVFTPYFIMKFVPPLNVLHKMHEKEEKEAKVMYAFYHSTISKLFNKATYGWSFLLGLVVTFFLAMSMFYTTAVPVKMLPLDNKSEFGVVLDMPDGTSLSDTASTLHLMAQELRSVPEVIDIQAYSGTAKPFDFNGLVRHSYLRQSSSVGELQIQLAEKADRSRSSHEIALEARGLLKAIAERAGADYAVVEMPPGPPVLRPVVAEVYGPDKETRRKLANDLTELFIESGTMADIDNLIRDEYPVIDFQVDTAKASRFGVSVMTIKETLAMAMSSFNVGTIRLKNALEPSRICLQVPLTKRSQLSYLTQLPVPSQHGSMIPISELGSFSYKKQDDLIYHKDLSDVEYVLGEPIGRLSAPIYAMFAVDDLLLKYQTLDGTQLQGEYLGPPKNQNIPGFEWAGEWTVTFETFRDMGMAFGVALVVIYMLVVWQFGNFIIPAVIMAPIPLTLLGIVPGHWLLGAEFTATSMIGWIALAGIIVRNSILLVDFTVQEYAKGTPFFDAVINSCASRTRPIMITAFALVGGSSVILSDPIFQGMAISLLFGVLVSTILTLIVIPLGTLSAGEESCRNIAVNMGLLPGDADSDAKYNVHKEEKSKSSRKTTDPKNWIKTALAKKSKKSDAAKGSEDEKIDTNGLLKKEDKNDL</sequence>
<dbReference type="Gene3D" id="3.30.2090.10">
    <property type="entry name" value="Multidrug efflux transporter AcrB TolC docking domain, DN and DC subdomains"/>
    <property type="match status" value="2"/>
</dbReference>
<gene>
    <name evidence="3" type="ORF">SP60_07945</name>
</gene>
<feature type="transmembrane region" description="Helical" evidence="2">
    <location>
        <begin position="490"/>
        <end position="513"/>
    </location>
</feature>
<feature type="transmembrane region" description="Helical" evidence="2">
    <location>
        <begin position="413"/>
        <end position="432"/>
    </location>
</feature>
<dbReference type="Gene3D" id="3.30.70.1440">
    <property type="entry name" value="Multidrug efflux transporter AcrB pore domain"/>
    <property type="match status" value="1"/>
</dbReference>
<dbReference type="Gene3D" id="3.30.70.1430">
    <property type="entry name" value="Multidrug efflux transporter AcrB pore domain"/>
    <property type="match status" value="2"/>
</dbReference>
<feature type="transmembrane region" description="Helical" evidence="2">
    <location>
        <begin position="23"/>
        <end position="46"/>
    </location>
</feature>
<evidence type="ECO:0000256" key="2">
    <source>
        <dbReference type="SAM" id="Phobius"/>
    </source>
</evidence>
<dbReference type="SUPFAM" id="SSF82693">
    <property type="entry name" value="Multidrug efflux transporter AcrB pore domain, PN1, PN2, PC1 and PC2 subdomains"/>
    <property type="match status" value="3"/>
</dbReference>
<dbReference type="SUPFAM" id="SSF82714">
    <property type="entry name" value="Multidrug efflux transporter AcrB TolC docking domain, DN and DC subdomains"/>
    <property type="match status" value="2"/>
</dbReference>
<dbReference type="EMBL" id="CP010552">
    <property type="protein sequence ID" value="ALE53124.1"/>
    <property type="molecule type" value="Genomic_DNA"/>
</dbReference>
<keyword evidence="2" id="KW-0472">Membrane</keyword>
<dbReference type="AlphaFoldDB" id="A0A0M4PLN8"/>
<evidence type="ECO:0000256" key="1">
    <source>
        <dbReference type="SAM" id="MobiDB-lite"/>
    </source>
</evidence>
<dbReference type="InterPro" id="IPR001036">
    <property type="entry name" value="Acrflvin-R"/>
</dbReference>
<dbReference type="PRINTS" id="PR00702">
    <property type="entry name" value="ACRIFLAVINRP"/>
</dbReference>
<dbReference type="GO" id="GO:0005886">
    <property type="term" value="C:plasma membrane"/>
    <property type="evidence" value="ECO:0007669"/>
    <property type="project" value="TreeGrafter"/>
</dbReference>
<keyword evidence="2" id="KW-1133">Transmembrane helix</keyword>
<keyword evidence="4" id="KW-1185">Reference proteome</keyword>
<feature type="transmembrane region" description="Helical" evidence="2">
    <location>
        <begin position="1045"/>
        <end position="1065"/>
    </location>
</feature>
<evidence type="ECO:0000313" key="4">
    <source>
        <dbReference type="Proteomes" id="UP000058020"/>
    </source>
</evidence>
<feature type="transmembrane region" description="Helical" evidence="2">
    <location>
        <begin position="554"/>
        <end position="574"/>
    </location>
</feature>
<feature type="transmembrane region" description="Helical" evidence="2">
    <location>
        <begin position="361"/>
        <end position="380"/>
    </location>
</feature>
<dbReference type="RefSeq" id="WP_053952120.1">
    <property type="nucleotide sequence ID" value="NZ_CP010552.1"/>
</dbReference>
<dbReference type="Proteomes" id="UP000058020">
    <property type="component" value="Chromosome"/>
</dbReference>
<dbReference type="PATRIC" id="fig|1705394.5.peg.1589"/>
<proteinExistence type="predicted"/>
<dbReference type="KEGG" id="tho:SP60_07945"/>
<accession>A0A0M4PLN8</accession>
<reference evidence="3 4" key="1">
    <citation type="journal article" date="2015" name="Genome Announc.">
        <title>Genome Sequence of 'Candidatus Thioglobus autotrophica' Strain EF1, a Chemoautotroph from the SUP05 Clade of Marine Gammaproteobacteria.</title>
        <authorList>
            <person name="Shah V."/>
            <person name="Morris R.M."/>
        </authorList>
    </citation>
    <scope>NUCLEOTIDE SEQUENCE [LARGE SCALE GENOMIC DNA]</scope>
    <source>
        <strain evidence="3 4">EF1</strain>
    </source>
</reference>
<dbReference type="SUPFAM" id="SSF82866">
    <property type="entry name" value="Multidrug efflux transporter AcrB transmembrane domain"/>
    <property type="match status" value="2"/>
</dbReference>
<dbReference type="OrthoDB" id="9758297at2"/>
<feature type="compositionally biased region" description="Basic and acidic residues" evidence="1">
    <location>
        <begin position="1092"/>
        <end position="1108"/>
    </location>
</feature>
<dbReference type="PANTHER" id="PTHR32063:SF16">
    <property type="entry name" value="CATION EFFLUX SYSTEM (ACRB_ACRD_ACRF FAMILY)"/>
    <property type="match status" value="1"/>
</dbReference>
<dbReference type="Pfam" id="PF00873">
    <property type="entry name" value="ACR_tran"/>
    <property type="match status" value="1"/>
</dbReference>
<dbReference type="Gene3D" id="1.20.1640.10">
    <property type="entry name" value="Multidrug efflux transporter AcrB transmembrane domain"/>
    <property type="match status" value="2"/>
</dbReference>
<feature type="compositionally biased region" description="Basic and acidic residues" evidence="1">
    <location>
        <begin position="1123"/>
        <end position="1149"/>
    </location>
</feature>
<keyword evidence="2" id="KW-0812">Transmembrane</keyword>
<dbReference type="PANTHER" id="PTHR32063">
    <property type="match status" value="1"/>
</dbReference>